<gene>
    <name evidence="1" type="ORF">K505DRAFT_35263</name>
</gene>
<name>A0A6A6XC97_9PLEO</name>
<dbReference type="AlphaFoldDB" id="A0A6A6XC97"/>
<protein>
    <submittedName>
        <fullName evidence="1">Uncharacterized protein</fullName>
    </submittedName>
</protein>
<dbReference type="Proteomes" id="UP000799757">
    <property type="component" value="Unassembled WGS sequence"/>
</dbReference>
<organism evidence="1 2">
    <name type="scientific">Melanomma pulvis-pyrius CBS 109.77</name>
    <dbReference type="NCBI Taxonomy" id="1314802"/>
    <lineage>
        <taxon>Eukaryota</taxon>
        <taxon>Fungi</taxon>
        <taxon>Dikarya</taxon>
        <taxon>Ascomycota</taxon>
        <taxon>Pezizomycotina</taxon>
        <taxon>Dothideomycetes</taxon>
        <taxon>Pleosporomycetidae</taxon>
        <taxon>Pleosporales</taxon>
        <taxon>Melanommataceae</taxon>
        <taxon>Melanomma</taxon>
    </lineage>
</organism>
<keyword evidence="2" id="KW-1185">Reference proteome</keyword>
<proteinExistence type="predicted"/>
<evidence type="ECO:0000313" key="1">
    <source>
        <dbReference type="EMBL" id="KAF2793784.1"/>
    </source>
</evidence>
<dbReference type="EMBL" id="MU001914">
    <property type="protein sequence ID" value="KAF2793784.1"/>
    <property type="molecule type" value="Genomic_DNA"/>
</dbReference>
<evidence type="ECO:0000313" key="2">
    <source>
        <dbReference type="Proteomes" id="UP000799757"/>
    </source>
</evidence>
<accession>A0A6A6XC97</accession>
<reference evidence="1" key="1">
    <citation type="journal article" date="2020" name="Stud. Mycol.">
        <title>101 Dothideomycetes genomes: a test case for predicting lifestyles and emergence of pathogens.</title>
        <authorList>
            <person name="Haridas S."/>
            <person name="Albert R."/>
            <person name="Binder M."/>
            <person name="Bloem J."/>
            <person name="Labutti K."/>
            <person name="Salamov A."/>
            <person name="Andreopoulos B."/>
            <person name="Baker S."/>
            <person name="Barry K."/>
            <person name="Bills G."/>
            <person name="Bluhm B."/>
            <person name="Cannon C."/>
            <person name="Castanera R."/>
            <person name="Culley D."/>
            <person name="Daum C."/>
            <person name="Ezra D."/>
            <person name="Gonzalez J."/>
            <person name="Henrissat B."/>
            <person name="Kuo A."/>
            <person name="Liang C."/>
            <person name="Lipzen A."/>
            <person name="Lutzoni F."/>
            <person name="Magnuson J."/>
            <person name="Mondo S."/>
            <person name="Nolan M."/>
            <person name="Ohm R."/>
            <person name="Pangilinan J."/>
            <person name="Park H.-J."/>
            <person name="Ramirez L."/>
            <person name="Alfaro M."/>
            <person name="Sun H."/>
            <person name="Tritt A."/>
            <person name="Yoshinaga Y."/>
            <person name="Zwiers L.-H."/>
            <person name="Turgeon B."/>
            <person name="Goodwin S."/>
            <person name="Spatafora J."/>
            <person name="Crous P."/>
            <person name="Grigoriev I."/>
        </authorList>
    </citation>
    <scope>NUCLEOTIDE SEQUENCE</scope>
    <source>
        <strain evidence="1">CBS 109.77</strain>
    </source>
</reference>
<sequence length="190" mass="21617">MRRRGLAVPEGRFISLTDQSQRGRAVKRRPCNGIASRTRPRTAAYKVVINDVDERTPRLPVASCRLWWQLVEKRKVEVVVVMQVRGGCGDASWRHKAKERATGERPQHHDMHLTTLASPAQLSQRRGFQRLRPFRLPHHTILLKAPCLARSAVACSRAIVAYAQHAPQASDGTLRRHTDETKTHPRCLFL</sequence>